<organism evidence="7 8">
    <name type="scientific">Candidatus Magasanikbacteria bacterium RIFCSPHIGHO2_02_FULL_47_14</name>
    <dbReference type="NCBI Taxonomy" id="1798680"/>
    <lineage>
        <taxon>Bacteria</taxon>
        <taxon>Candidatus Magasanikiibacteriota</taxon>
    </lineage>
</organism>
<feature type="transmembrane region" description="Helical" evidence="6">
    <location>
        <begin position="142"/>
        <end position="166"/>
    </location>
</feature>
<name>A0A1F6MAG0_9BACT</name>
<feature type="transmembrane region" description="Helical" evidence="6">
    <location>
        <begin position="381"/>
        <end position="404"/>
    </location>
</feature>
<gene>
    <name evidence="7" type="ORF">A3J66_03075</name>
</gene>
<dbReference type="Proteomes" id="UP000176282">
    <property type="component" value="Unassembled WGS sequence"/>
</dbReference>
<feature type="transmembrane region" description="Helical" evidence="6">
    <location>
        <begin position="352"/>
        <end position="374"/>
    </location>
</feature>
<keyword evidence="4 6" id="KW-1133">Transmembrane helix</keyword>
<feature type="transmembrane region" description="Helical" evidence="6">
    <location>
        <begin position="316"/>
        <end position="332"/>
    </location>
</feature>
<dbReference type="AlphaFoldDB" id="A0A1F6MAG0"/>
<keyword evidence="2" id="KW-1003">Cell membrane</keyword>
<reference evidence="7 8" key="1">
    <citation type="journal article" date="2016" name="Nat. Commun.">
        <title>Thousands of microbial genomes shed light on interconnected biogeochemical processes in an aquifer system.</title>
        <authorList>
            <person name="Anantharaman K."/>
            <person name="Brown C.T."/>
            <person name="Hug L.A."/>
            <person name="Sharon I."/>
            <person name="Castelle C.J."/>
            <person name="Probst A.J."/>
            <person name="Thomas B.C."/>
            <person name="Singh A."/>
            <person name="Wilkins M.J."/>
            <person name="Karaoz U."/>
            <person name="Brodie E.L."/>
            <person name="Williams K.H."/>
            <person name="Hubbard S.S."/>
            <person name="Banfield J.F."/>
        </authorList>
    </citation>
    <scope>NUCLEOTIDE SEQUENCE [LARGE SCALE GENOMIC DNA]</scope>
</reference>
<keyword evidence="5 6" id="KW-0472">Membrane</keyword>
<comment type="subcellular location">
    <subcellularLocation>
        <location evidence="1">Cell membrane</location>
        <topology evidence="1">Multi-pass membrane protein</topology>
    </subcellularLocation>
</comment>
<evidence type="ECO:0000256" key="4">
    <source>
        <dbReference type="ARBA" id="ARBA00022989"/>
    </source>
</evidence>
<feature type="transmembrane region" description="Helical" evidence="6">
    <location>
        <begin position="74"/>
        <end position="94"/>
    </location>
</feature>
<evidence type="ECO:0000313" key="8">
    <source>
        <dbReference type="Proteomes" id="UP000176282"/>
    </source>
</evidence>
<dbReference type="InterPro" id="IPR050833">
    <property type="entry name" value="Poly_Biosynth_Transport"/>
</dbReference>
<dbReference type="Pfam" id="PF01943">
    <property type="entry name" value="Polysacc_synt"/>
    <property type="match status" value="1"/>
</dbReference>
<feature type="transmembrane region" description="Helical" evidence="6">
    <location>
        <begin position="51"/>
        <end position="68"/>
    </location>
</feature>
<evidence type="ECO:0008006" key="9">
    <source>
        <dbReference type="Google" id="ProtNLM"/>
    </source>
</evidence>
<sequence>MKDDKSKSKFSSMREKNAVLFLAKIFDGAKQVPHLQYFIGNGFWMTLKEGATTLLGVFVSVALARLLTKETYGQYQLVITIISLFSVFSIPGLNSSLTRSVARGYDGNYRNSVHISFWWSLIAVPLLSSLAGYFYIIGNQDVAASFLISAIFFPFFYAPNTWNAFLVGKQKFNLLTRWNIISVLFQSFLLVTMAWIFKNNLIVLVFSYFFSYTIFNYIWYKKSFALIQTDKKNEEDIDYGFFLTKLSTLEIVASYIDKVLVGLLLGPESLAIYTIVSLIAVKIKDLSKVVGQLIFPKFSTSKKTFVDILYAYQRPWLLFTLSMVAISGLYYVSIPTLIRLLFSEQYTPYTYLAQWFTITVVLSFPLAVLAYYVLAKKEKKIIILSRPIFAFIRIVLNAFAIYFFGLIGAVVAFNLSMLIRLFFFLFGIKYTQPKKGKDECLRI</sequence>
<evidence type="ECO:0000256" key="3">
    <source>
        <dbReference type="ARBA" id="ARBA00022692"/>
    </source>
</evidence>
<dbReference type="PANTHER" id="PTHR30250:SF11">
    <property type="entry name" value="O-ANTIGEN TRANSPORTER-RELATED"/>
    <property type="match status" value="1"/>
</dbReference>
<keyword evidence="3 6" id="KW-0812">Transmembrane</keyword>
<evidence type="ECO:0000313" key="7">
    <source>
        <dbReference type="EMBL" id="OGH68550.1"/>
    </source>
</evidence>
<protein>
    <recommendedName>
        <fullName evidence="9">Polysaccharide biosynthesis protein C-terminal domain-containing protein</fullName>
    </recommendedName>
</protein>
<evidence type="ECO:0000256" key="5">
    <source>
        <dbReference type="ARBA" id="ARBA00023136"/>
    </source>
</evidence>
<dbReference type="InterPro" id="IPR002797">
    <property type="entry name" value="Polysacc_synth"/>
</dbReference>
<feature type="transmembrane region" description="Helical" evidence="6">
    <location>
        <begin position="115"/>
        <end position="136"/>
    </location>
</feature>
<dbReference type="EMBL" id="MFQB01000012">
    <property type="protein sequence ID" value="OGH68550.1"/>
    <property type="molecule type" value="Genomic_DNA"/>
</dbReference>
<dbReference type="GO" id="GO:0005886">
    <property type="term" value="C:plasma membrane"/>
    <property type="evidence" value="ECO:0007669"/>
    <property type="project" value="UniProtKB-SubCell"/>
</dbReference>
<accession>A0A1F6MAG0</accession>
<evidence type="ECO:0000256" key="2">
    <source>
        <dbReference type="ARBA" id="ARBA00022475"/>
    </source>
</evidence>
<feature type="transmembrane region" description="Helical" evidence="6">
    <location>
        <begin position="410"/>
        <end position="428"/>
    </location>
</feature>
<dbReference type="STRING" id="1798680.A3J66_03075"/>
<dbReference type="PANTHER" id="PTHR30250">
    <property type="entry name" value="PST FAMILY PREDICTED COLANIC ACID TRANSPORTER"/>
    <property type="match status" value="1"/>
</dbReference>
<evidence type="ECO:0000256" key="1">
    <source>
        <dbReference type="ARBA" id="ARBA00004651"/>
    </source>
</evidence>
<comment type="caution">
    <text evidence="7">The sequence shown here is derived from an EMBL/GenBank/DDBJ whole genome shotgun (WGS) entry which is preliminary data.</text>
</comment>
<proteinExistence type="predicted"/>
<evidence type="ECO:0000256" key="6">
    <source>
        <dbReference type="SAM" id="Phobius"/>
    </source>
</evidence>
<feature type="transmembrane region" description="Helical" evidence="6">
    <location>
        <begin position="178"/>
        <end position="196"/>
    </location>
</feature>
<feature type="transmembrane region" description="Helical" evidence="6">
    <location>
        <begin position="202"/>
        <end position="219"/>
    </location>
</feature>